<evidence type="ECO:0000313" key="2">
    <source>
        <dbReference type="Proteomes" id="UP001144978"/>
    </source>
</evidence>
<name>A0ACC1PY83_9APHY</name>
<comment type="caution">
    <text evidence="1">The sequence shown here is derived from an EMBL/GenBank/DDBJ whole genome shotgun (WGS) entry which is preliminary data.</text>
</comment>
<proteinExistence type="predicted"/>
<evidence type="ECO:0000313" key="1">
    <source>
        <dbReference type="EMBL" id="KAJ3005456.1"/>
    </source>
</evidence>
<organism evidence="1 2">
    <name type="scientific">Trametes sanguinea</name>
    <dbReference type="NCBI Taxonomy" id="158606"/>
    <lineage>
        <taxon>Eukaryota</taxon>
        <taxon>Fungi</taxon>
        <taxon>Dikarya</taxon>
        <taxon>Basidiomycota</taxon>
        <taxon>Agaricomycotina</taxon>
        <taxon>Agaricomycetes</taxon>
        <taxon>Polyporales</taxon>
        <taxon>Polyporaceae</taxon>
        <taxon>Trametes</taxon>
    </lineage>
</organism>
<gene>
    <name evidence="1" type="ORF">NUW54_g4330</name>
</gene>
<dbReference type="EMBL" id="JANSHE010000980">
    <property type="protein sequence ID" value="KAJ3005456.1"/>
    <property type="molecule type" value="Genomic_DNA"/>
</dbReference>
<protein>
    <submittedName>
        <fullName evidence="1">Uncharacterized protein</fullName>
    </submittedName>
</protein>
<dbReference type="Proteomes" id="UP001144978">
    <property type="component" value="Unassembled WGS sequence"/>
</dbReference>
<sequence>MNPVPRRKRLTKAMRTAGVEHLERVRMKIYRSAATATARFLTPEVYLPDSLVKTLLDRFALIDSKDTLRELVAERTHLLPHLDTLWEAFEDLSRLFEEMRNGEASQSRLESSSGAQTQSLSFEECCSQFKVDTATISTQHDAASQLTSYEASHVGWGFTDTNSHVTPLPVDESSPGSPSRKRACTVTPLRPHGSPAKRRFIECDELVAVTDKENVPPLAGRSS</sequence>
<keyword evidence="2" id="KW-1185">Reference proteome</keyword>
<accession>A0ACC1PY83</accession>
<reference evidence="1" key="1">
    <citation type="submission" date="2022-08" db="EMBL/GenBank/DDBJ databases">
        <title>Genome Sequence of Pycnoporus sanguineus.</title>
        <authorList>
            <person name="Buettner E."/>
        </authorList>
    </citation>
    <scope>NUCLEOTIDE SEQUENCE</scope>
    <source>
        <strain evidence="1">CG-C14</strain>
    </source>
</reference>